<dbReference type="InterPro" id="IPR045033">
    <property type="entry name" value="PILS1/3/4/5/7"/>
</dbReference>
<feature type="transmembrane region" description="Helical" evidence="9">
    <location>
        <begin position="243"/>
        <end position="263"/>
    </location>
</feature>
<dbReference type="PANTHER" id="PTHR31651">
    <property type="match status" value="1"/>
</dbReference>
<dbReference type="STRING" id="448386.A0A2V3IXQ6"/>
<dbReference type="GO" id="GO:0012505">
    <property type="term" value="C:endomembrane system"/>
    <property type="evidence" value="ECO:0007669"/>
    <property type="project" value="UniProtKB-SubCell"/>
</dbReference>
<evidence type="ECO:0000256" key="5">
    <source>
        <dbReference type="ARBA" id="ARBA00022989"/>
    </source>
</evidence>
<evidence type="ECO:0000256" key="9">
    <source>
        <dbReference type="SAM" id="Phobius"/>
    </source>
</evidence>
<comment type="caution">
    <text evidence="10">The sequence shown here is derived from an EMBL/GenBank/DDBJ whole genome shotgun (WGS) entry which is preliminary data.</text>
</comment>
<evidence type="ECO:0000256" key="6">
    <source>
        <dbReference type="ARBA" id="ARBA00023136"/>
    </source>
</evidence>
<keyword evidence="11" id="KW-1185">Reference proteome</keyword>
<sequence>MSNGVYKIFLPALIFIAMLDTLNDSEGKASSQEWWIPLFFSVVVSIITMVVGFLLSRALARNKAEFTKRTIFMCIVLGNSNSMPLLIMKSLCDSFQPLQEKELCFMKATTYGTLYNTFFIFLGFSVIYPYVLDADDDQEHEEQPLLGETPPRQRKTLTCDFITVIKRSLLAPPTATVILTSSLRWIPGFADVFLKDNSPLRSVTEAIELVGSVAVPMSSVIVGGDLYESLTSHRKCSDHRKEFGNGIVAMICLIRLVLFPFVGRWLYTYFGLQDFIALKELGVFMLTEFGVVTANNAMIIAGIITAMYPRRGETMKRDVAKCLFLQYLVAPVLVTLNTALALQIQYDV</sequence>
<evidence type="ECO:0000256" key="7">
    <source>
        <dbReference type="ARBA" id="ARBA00025100"/>
    </source>
</evidence>
<feature type="transmembrane region" description="Helical" evidence="9">
    <location>
        <begin position="71"/>
        <end position="91"/>
    </location>
</feature>
<dbReference type="AlphaFoldDB" id="A0A2V3IXQ6"/>
<dbReference type="GO" id="GO:0016020">
    <property type="term" value="C:membrane"/>
    <property type="evidence" value="ECO:0007669"/>
    <property type="project" value="UniProtKB-SubCell"/>
</dbReference>
<dbReference type="InterPro" id="IPR004776">
    <property type="entry name" value="Mem_transp_PIN-like"/>
</dbReference>
<organism evidence="10 11">
    <name type="scientific">Gracilariopsis chorda</name>
    <dbReference type="NCBI Taxonomy" id="448386"/>
    <lineage>
        <taxon>Eukaryota</taxon>
        <taxon>Rhodophyta</taxon>
        <taxon>Florideophyceae</taxon>
        <taxon>Rhodymeniophycidae</taxon>
        <taxon>Gracilariales</taxon>
        <taxon>Gracilariaceae</taxon>
        <taxon>Gracilariopsis</taxon>
    </lineage>
</organism>
<evidence type="ECO:0000256" key="2">
    <source>
        <dbReference type="ARBA" id="ARBA00004308"/>
    </source>
</evidence>
<keyword evidence="5 9" id="KW-1133">Transmembrane helix</keyword>
<evidence type="ECO:0000313" key="10">
    <source>
        <dbReference type="EMBL" id="PXF46922.1"/>
    </source>
</evidence>
<keyword evidence="3" id="KW-0813">Transport</keyword>
<comment type="subcellular location">
    <subcellularLocation>
        <location evidence="2">Endomembrane system</location>
    </subcellularLocation>
    <subcellularLocation>
        <location evidence="1">Membrane</location>
        <topology evidence="1">Multi-pass membrane protein</topology>
    </subcellularLocation>
</comment>
<comment type="function">
    <text evidence="7">Involved in cellular auxin homeostasis by regulating auxin metabolism. Regulates intracellular auxin accumulation at the endoplasmic reticulum and thus auxin availability for nuclear auxin signaling.</text>
</comment>
<name>A0A2V3IXQ6_9FLOR</name>
<dbReference type="GO" id="GO:0055085">
    <property type="term" value="P:transmembrane transport"/>
    <property type="evidence" value="ECO:0007669"/>
    <property type="project" value="InterPro"/>
</dbReference>
<keyword evidence="6 9" id="KW-0472">Membrane</keyword>
<feature type="transmembrane region" description="Helical" evidence="9">
    <location>
        <begin position="324"/>
        <end position="346"/>
    </location>
</feature>
<gene>
    <name evidence="10" type="ORF">BWQ96_03260</name>
</gene>
<feature type="transmembrane region" description="Helical" evidence="9">
    <location>
        <begin position="111"/>
        <end position="131"/>
    </location>
</feature>
<dbReference type="OrthoDB" id="191139at2759"/>
<proteinExistence type="inferred from homology"/>
<reference evidence="10 11" key="1">
    <citation type="journal article" date="2018" name="Mol. Biol. Evol.">
        <title>Analysis of the draft genome of the red seaweed Gracilariopsis chorda provides insights into genome size evolution in Rhodophyta.</title>
        <authorList>
            <person name="Lee J."/>
            <person name="Yang E.C."/>
            <person name="Graf L."/>
            <person name="Yang J.H."/>
            <person name="Qiu H."/>
            <person name="Zel Zion U."/>
            <person name="Chan C.X."/>
            <person name="Stephens T.G."/>
            <person name="Weber A.P.M."/>
            <person name="Boo G.H."/>
            <person name="Boo S.M."/>
            <person name="Kim K.M."/>
            <person name="Shin Y."/>
            <person name="Jung M."/>
            <person name="Lee S.J."/>
            <person name="Yim H.S."/>
            <person name="Lee J.H."/>
            <person name="Bhattacharya D."/>
            <person name="Yoon H.S."/>
        </authorList>
    </citation>
    <scope>NUCLEOTIDE SEQUENCE [LARGE SCALE GENOMIC DNA]</scope>
    <source>
        <strain evidence="10 11">SKKU-2015</strain>
        <tissue evidence="10">Whole body</tissue>
    </source>
</reference>
<dbReference type="Pfam" id="PF03547">
    <property type="entry name" value="Mem_trans"/>
    <property type="match status" value="1"/>
</dbReference>
<comment type="similarity">
    <text evidence="8">Belongs to the auxin efflux carrier (TC 2.A.69.2) family.</text>
</comment>
<evidence type="ECO:0000256" key="4">
    <source>
        <dbReference type="ARBA" id="ARBA00022692"/>
    </source>
</evidence>
<evidence type="ECO:0000256" key="3">
    <source>
        <dbReference type="ARBA" id="ARBA00022448"/>
    </source>
</evidence>
<accession>A0A2V3IXQ6</accession>
<dbReference type="PANTHER" id="PTHR31651:SF33">
    <property type="entry name" value="PROTEIN PIN-LIKES 1"/>
    <property type="match status" value="1"/>
</dbReference>
<keyword evidence="4 9" id="KW-0812">Transmembrane</keyword>
<feature type="transmembrane region" description="Helical" evidence="9">
    <location>
        <begin position="34"/>
        <end position="59"/>
    </location>
</feature>
<evidence type="ECO:0000256" key="8">
    <source>
        <dbReference type="ARBA" id="ARBA00025752"/>
    </source>
</evidence>
<dbReference type="Proteomes" id="UP000247409">
    <property type="component" value="Unassembled WGS sequence"/>
</dbReference>
<evidence type="ECO:0000313" key="11">
    <source>
        <dbReference type="Proteomes" id="UP000247409"/>
    </source>
</evidence>
<feature type="transmembrane region" description="Helical" evidence="9">
    <location>
        <begin position="283"/>
        <end position="304"/>
    </location>
</feature>
<protein>
    <submittedName>
        <fullName evidence="10">Protein PIN-LIKES 5</fullName>
    </submittedName>
</protein>
<dbReference type="EMBL" id="NBIV01000031">
    <property type="protein sequence ID" value="PXF46922.1"/>
    <property type="molecule type" value="Genomic_DNA"/>
</dbReference>
<evidence type="ECO:0000256" key="1">
    <source>
        <dbReference type="ARBA" id="ARBA00004141"/>
    </source>
</evidence>